<accession>A0ABT3M204</accession>
<evidence type="ECO:0000313" key="1">
    <source>
        <dbReference type="EMBL" id="MCW7464008.1"/>
    </source>
</evidence>
<keyword evidence="2" id="KW-1185">Reference proteome</keyword>
<dbReference type="Proteomes" id="UP001209737">
    <property type="component" value="Unassembled WGS sequence"/>
</dbReference>
<organism evidence="1 2">
    <name type="scientific">Leptospira limi</name>
    <dbReference type="NCBI Taxonomy" id="2950023"/>
    <lineage>
        <taxon>Bacteria</taxon>
        <taxon>Pseudomonadati</taxon>
        <taxon>Spirochaetota</taxon>
        <taxon>Spirochaetia</taxon>
        <taxon>Leptospirales</taxon>
        <taxon>Leptospiraceae</taxon>
        <taxon>Leptospira</taxon>
    </lineage>
</organism>
<evidence type="ECO:0000313" key="2">
    <source>
        <dbReference type="Proteomes" id="UP001209737"/>
    </source>
</evidence>
<dbReference type="EMBL" id="JAMQPV010000005">
    <property type="protein sequence ID" value="MCW7464008.1"/>
    <property type="molecule type" value="Genomic_DNA"/>
</dbReference>
<protein>
    <submittedName>
        <fullName evidence="1">Uncharacterized protein</fullName>
    </submittedName>
</protein>
<gene>
    <name evidence="1" type="ORF">ND812_18035</name>
</gene>
<comment type="caution">
    <text evidence="1">The sequence shown here is derived from an EMBL/GenBank/DDBJ whole genome shotgun (WGS) entry which is preliminary data.</text>
</comment>
<dbReference type="RefSeq" id="WP_135640222.1">
    <property type="nucleotide sequence ID" value="NZ_JAMQPV010000005.1"/>
</dbReference>
<name>A0ABT3M204_9LEPT</name>
<sequence>MGYKGLITLDLLNATDENRKKFYECLKKNKWIKIDGLTTAWEVSFEEEIKRSEAIDLLKSDLLEAQKTSKLKLFNYAIQLGKSEIEISNL</sequence>
<reference evidence="1 2" key="1">
    <citation type="submission" date="2022-06" db="EMBL/GenBank/DDBJ databases">
        <title>Leptospira isolates from biofilms formed at urban environments.</title>
        <authorList>
            <person name="Ribeiro P.S."/>
            <person name="Sousa T."/>
            <person name="Carvalho N."/>
            <person name="Aburjaile F."/>
            <person name="Neves F."/>
            <person name="Oliveira D."/>
            <person name="Blanco L."/>
            <person name="Lima J."/>
            <person name="Costa F."/>
            <person name="Brenig B."/>
            <person name="Soares S."/>
            <person name="Ramos R."/>
            <person name="Goes-Neto A."/>
            <person name="Matiuzzi M."/>
            <person name="Azevedo V."/>
            <person name="Ristow P."/>
        </authorList>
    </citation>
    <scope>NUCLEOTIDE SEQUENCE [LARGE SCALE GENOMIC DNA]</scope>
    <source>
        <strain evidence="1 2">VSF25</strain>
    </source>
</reference>
<proteinExistence type="predicted"/>